<geneLocation type="plasmid" evidence="1">
    <name>pKA36387-KPC2</name>
</geneLocation>
<dbReference type="NCBIfam" id="TIGR02744">
    <property type="entry name" value="TrbI_Ftype"/>
    <property type="match status" value="1"/>
</dbReference>
<accession>A0A9Q9P3G8</accession>
<proteinExistence type="predicted"/>
<reference evidence="1" key="1">
    <citation type="submission" date="2022-09" db="EMBL/GenBank/DDBJ databases">
        <title>Emergence of IncN[pMLST15] plasmids harboring a novel non-Tn4401-elements driving KPC-2 carbapenem-resistance.</title>
        <authorList>
            <person name="Yao Y."/>
            <person name="Falgenhauer L."/>
            <person name="Falgenhauer J."/>
            <person name="Imirzalioglu C."/>
            <person name="Chakraborty T."/>
        </authorList>
    </citation>
    <scope>NUCLEOTIDE SEQUENCE</scope>
    <source>
        <strain evidence="1">NRZ-36387</strain>
        <plasmid evidence="1">pKA36387-KPC2</plasmid>
    </source>
</reference>
<evidence type="ECO:0000313" key="1">
    <source>
        <dbReference type="EMBL" id="UYA94020.1"/>
    </source>
</evidence>
<name>A0A9Q9P3G8_KLEAE</name>
<protein>
    <submittedName>
        <fullName evidence="1">Type-F conjugative transfer system protein TrbI</fullName>
    </submittedName>
</protein>
<dbReference type="AlphaFoldDB" id="A0A9Q9P3G8"/>
<dbReference type="EMBL" id="CP104947">
    <property type="protein sequence ID" value="UYA94020.1"/>
    <property type="molecule type" value="Genomic_DNA"/>
</dbReference>
<gene>
    <name evidence="1" type="primary">trbI</name>
    <name evidence="1" type="ORF">KKS27_p00620</name>
</gene>
<organism evidence="1">
    <name type="scientific">Klebsiella aerogenes</name>
    <name type="common">Enterobacter aerogenes</name>
    <dbReference type="NCBI Taxonomy" id="548"/>
    <lineage>
        <taxon>Bacteria</taxon>
        <taxon>Pseudomonadati</taxon>
        <taxon>Pseudomonadota</taxon>
        <taxon>Gammaproteobacteria</taxon>
        <taxon>Enterobacterales</taxon>
        <taxon>Enterobacteriaceae</taxon>
        <taxon>Klebsiella/Raoultella group</taxon>
        <taxon>Klebsiella</taxon>
    </lineage>
</organism>
<dbReference type="RefSeq" id="WP_001568089.1">
    <property type="nucleotide sequence ID" value="NZ_CP104947.1"/>
</dbReference>
<dbReference type="Pfam" id="PF09677">
    <property type="entry name" value="TrbI_Ftype"/>
    <property type="match status" value="1"/>
</dbReference>
<dbReference type="InterPro" id="IPR014115">
    <property type="entry name" value="TrbI_Ftype"/>
</dbReference>
<keyword evidence="1" id="KW-0614">Plasmid</keyword>
<sequence>MEKNIRNRLFTRRALITGGLMVAILAANAVVTRIMIAHSTPRVVAFDMKKTLDNFMDSVSRKQLTESQSKALSDRFNDALEKSLDDWQQKNHVLILVSPAVVNGAPDVTLSIQRDIAKRMQGGRE</sequence>